<dbReference type="Gene3D" id="3.40.50.300">
    <property type="entry name" value="P-loop containing nucleotide triphosphate hydrolases"/>
    <property type="match status" value="1"/>
</dbReference>
<name>A0A1E5E763_9VIBR</name>
<comment type="caution">
    <text evidence="6">The sequence shown here is derived from an EMBL/GenBank/DDBJ whole genome shotgun (WGS) entry which is preliminary data.</text>
</comment>
<accession>A0A1E5E763</accession>
<keyword evidence="4" id="KW-0067">ATP-binding</keyword>
<gene>
    <name evidence="6" type="ORF">A1QC_00285</name>
</gene>
<keyword evidence="2" id="KW-0813">Transport</keyword>
<evidence type="ECO:0000259" key="5">
    <source>
        <dbReference type="PROSITE" id="PS50893"/>
    </source>
</evidence>
<dbReference type="STRING" id="1188252.A1QC_00285"/>
<protein>
    <recommendedName>
        <fullName evidence="5">ABC transporter domain-containing protein</fullName>
    </recommendedName>
</protein>
<feature type="domain" description="ABC transporter" evidence="5">
    <location>
        <begin position="3"/>
        <end position="235"/>
    </location>
</feature>
<dbReference type="SMART" id="SM00382">
    <property type="entry name" value="AAA"/>
    <property type="match status" value="1"/>
</dbReference>
<dbReference type="PANTHER" id="PTHR42788:SF13">
    <property type="entry name" value="ALIPHATIC SULFONATES IMPORT ATP-BINDING PROTEIN SSUB"/>
    <property type="match status" value="1"/>
</dbReference>
<dbReference type="GO" id="GO:0005524">
    <property type="term" value="F:ATP binding"/>
    <property type="evidence" value="ECO:0007669"/>
    <property type="project" value="UniProtKB-KW"/>
</dbReference>
<dbReference type="InterPro" id="IPR017871">
    <property type="entry name" value="ABC_transporter-like_CS"/>
</dbReference>
<dbReference type="InterPro" id="IPR050166">
    <property type="entry name" value="ABC_transporter_ATP-bind"/>
</dbReference>
<evidence type="ECO:0000256" key="4">
    <source>
        <dbReference type="ARBA" id="ARBA00022840"/>
    </source>
</evidence>
<sequence>MDIIVENITYQFQDDQKLVLRDLSIEFKSQTWTCLLGQSGCGKTTLLKLLAGLHRPDELIGGSVRVINHVDRLDQTSNIAYMGQKDLLFPWLNVLQNTCLERYLQTGKISSIEANKAHVLLKSLGLAGKESLLPQQLSGGMRQRVALARTLMQDKPIILMDEPFSALDALTRYELQTLACERLKEKTVVFITHDIQEALRVADRVLVMNAFTHTVQEFELNITSATPRDIDVELALSQRSLLEQLVSARRNAI</sequence>
<keyword evidence="7" id="KW-1185">Reference proteome</keyword>
<organism evidence="6 7">
    <name type="scientific">Vibrio rumoiensis 1S-45</name>
    <dbReference type="NCBI Taxonomy" id="1188252"/>
    <lineage>
        <taxon>Bacteria</taxon>
        <taxon>Pseudomonadati</taxon>
        <taxon>Pseudomonadota</taxon>
        <taxon>Gammaproteobacteria</taxon>
        <taxon>Vibrionales</taxon>
        <taxon>Vibrionaceae</taxon>
        <taxon>Vibrio</taxon>
    </lineage>
</organism>
<dbReference type="OrthoDB" id="9802264at2"/>
<dbReference type="PROSITE" id="PS50893">
    <property type="entry name" value="ABC_TRANSPORTER_2"/>
    <property type="match status" value="1"/>
</dbReference>
<dbReference type="Pfam" id="PF00005">
    <property type="entry name" value="ABC_tran"/>
    <property type="match status" value="1"/>
</dbReference>
<dbReference type="AlphaFoldDB" id="A0A1E5E763"/>
<evidence type="ECO:0000313" key="6">
    <source>
        <dbReference type="EMBL" id="OEF30149.1"/>
    </source>
</evidence>
<dbReference type="InterPro" id="IPR003593">
    <property type="entry name" value="AAA+_ATPase"/>
</dbReference>
<reference evidence="6 7" key="1">
    <citation type="journal article" date="2012" name="Science">
        <title>Ecological populations of bacteria act as socially cohesive units of antibiotic production and resistance.</title>
        <authorList>
            <person name="Cordero O.X."/>
            <person name="Wildschutte H."/>
            <person name="Kirkup B."/>
            <person name="Proehl S."/>
            <person name="Ngo L."/>
            <person name="Hussain F."/>
            <person name="Le Roux F."/>
            <person name="Mincer T."/>
            <person name="Polz M.F."/>
        </authorList>
    </citation>
    <scope>NUCLEOTIDE SEQUENCE [LARGE SCALE GENOMIC DNA]</scope>
    <source>
        <strain evidence="6 7">1S-45</strain>
    </source>
</reference>
<evidence type="ECO:0000256" key="2">
    <source>
        <dbReference type="ARBA" id="ARBA00022448"/>
    </source>
</evidence>
<dbReference type="PANTHER" id="PTHR42788">
    <property type="entry name" value="TAURINE IMPORT ATP-BINDING PROTEIN-RELATED"/>
    <property type="match status" value="1"/>
</dbReference>
<comment type="similarity">
    <text evidence="1">Belongs to the ABC transporter superfamily.</text>
</comment>
<dbReference type="EMBL" id="AJYK02000002">
    <property type="protein sequence ID" value="OEF30149.1"/>
    <property type="molecule type" value="Genomic_DNA"/>
</dbReference>
<dbReference type="InterPro" id="IPR003439">
    <property type="entry name" value="ABC_transporter-like_ATP-bd"/>
</dbReference>
<dbReference type="InterPro" id="IPR027417">
    <property type="entry name" value="P-loop_NTPase"/>
</dbReference>
<dbReference type="eggNOG" id="COG1116">
    <property type="taxonomic scope" value="Bacteria"/>
</dbReference>
<dbReference type="SUPFAM" id="SSF52540">
    <property type="entry name" value="P-loop containing nucleoside triphosphate hydrolases"/>
    <property type="match status" value="1"/>
</dbReference>
<dbReference type="GO" id="GO:0016887">
    <property type="term" value="F:ATP hydrolysis activity"/>
    <property type="evidence" value="ECO:0007669"/>
    <property type="project" value="InterPro"/>
</dbReference>
<keyword evidence="3" id="KW-0547">Nucleotide-binding</keyword>
<evidence type="ECO:0000313" key="7">
    <source>
        <dbReference type="Proteomes" id="UP000094070"/>
    </source>
</evidence>
<dbReference type="PROSITE" id="PS00211">
    <property type="entry name" value="ABC_TRANSPORTER_1"/>
    <property type="match status" value="1"/>
</dbReference>
<dbReference type="RefSeq" id="WP_017025553.1">
    <property type="nucleotide sequence ID" value="NZ_AJYK02000002.1"/>
</dbReference>
<proteinExistence type="inferred from homology"/>
<dbReference type="Proteomes" id="UP000094070">
    <property type="component" value="Unassembled WGS sequence"/>
</dbReference>
<evidence type="ECO:0000256" key="1">
    <source>
        <dbReference type="ARBA" id="ARBA00005417"/>
    </source>
</evidence>
<evidence type="ECO:0000256" key="3">
    <source>
        <dbReference type="ARBA" id="ARBA00022741"/>
    </source>
</evidence>